<keyword evidence="3" id="KW-1185">Reference proteome</keyword>
<feature type="region of interest" description="Disordered" evidence="1">
    <location>
        <begin position="1"/>
        <end position="21"/>
    </location>
</feature>
<reference evidence="2" key="1">
    <citation type="submission" date="2020-03" db="EMBL/GenBank/DDBJ databases">
        <authorList>
            <person name="Weist P."/>
        </authorList>
    </citation>
    <scope>NUCLEOTIDE SEQUENCE</scope>
</reference>
<accession>A0A9N7UYM0</accession>
<name>A0A9N7UYM0_PLEPL</name>
<dbReference type="Proteomes" id="UP001153269">
    <property type="component" value="Unassembled WGS sequence"/>
</dbReference>
<dbReference type="EMBL" id="CADEAL010002329">
    <property type="protein sequence ID" value="CAB1439748.1"/>
    <property type="molecule type" value="Genomic_DNA"/>
</dbReference>
<dbReference type="AlphaFoldDB" id="A0A9N7UYM0"/>
<protein>
    <submittedName>
        <fullName evidence="2">Uncharacterized protein</fullName>
    </submittedName>
</protein>
<comment type="caution">
    <text evidence="2">The sequence shown here is derived from an EMBL/GenBank/DDBJ whole genome shotgun (WGS) entry which is preliminary data.</text>
</comment>
<evidence type="ECO:0000256" key="1">
    <source>
        <dbReference type="SAM" id="MobiDB-lite"/>
    </source>
</evidence>
<organism evidence="2 3">
    <name type="scientific">Pleuronectes platessa</name>
    <name type="common">European plaice</name>
    <dbReference type="NCBI Taxonomy" id="8262"/>
    <lineage>
        <taxon>Eukaryota</taxon>
        <taxon>Metazoa</taxon>
        <taxon>Chordata</taxon>
        <taxon>Craniata</taxon>
        <taxon>Vertebrata</taxon>
        <taxon>Euteleostomi</taxon>
        <taxon>Actinopterygii</taxon>
        <taxon>Neopterygii</taxon>
        <taxon>Teleostei</taxon>
        <taxon>Neoteleostei</taxon>
        <taxon>Acanthomorphata</taxon>
        <taxon>Carangaria</taxon>
        <taxon>Pleuronectiformes</taxon>
        <taxon>Pleuronectoidei</taxon>
        <taxon>Pleuronectidae</taxon>
        <taxon>Pleuronectes</taxon>
    </lineage>
</organism>
<evidence type="ECO:0000313" key="2">
    <source>
        <dbReference type="EMBL" id="CAB1439748.1"/>
    </source>
</evidence>
<sequence length="102" mass="11568">MAGSRHYTWPLHTPAPQRQTPPQTLELLLSHRHLKPGLLSSTGETASEVARRSGPHHFLFEIVEDCVNVSLWFQLDRATWFVSCSIPALRTHHSTDSLEEQS</sequence>
<gene>
    <name evidence="2" type="ORF">PLEPLA_LOCUS27518</name>
</gene>
<proteinExistence type="predicted"/>
<evidence type="ECO:0000313" key="3">
    <source>
        <dbReference type="Proteomes" id="UP001153269"/>
    </source>
</evidence>